<evidence type="ECO:0000313" key="3">
    <source>
        <dbReference type="EMBL" id="MBB6627570.1"/>
    </source>
</evidence>
<keyword evidence="1 3" id="KW-0378">Hydrolase</keyword>
<dbReference type="Gene3D" id="2.60.120.260">
    <property type="entry name" value="Galactose-binding domain-like"/>
    <property type="match status" value="1"/>
</dbReference>
<dbReference type="InterPro" id="IPR029058">
    <property type="entry name" value="AB_hydrolase_fold"/>
</dbReference>
<dbReference type="InterPro" id="IPR005674">
    <property type="entry name" value="CocE/Ser_esterase"/>
</dbReference>
<name>A0A7X0VAP9_9ACTN</name>
<accession>A0A7X0VAP9</accession>
<sequence length="557" mass="61180">MADVSVEFDVAVPMRDGTVLRADVYRPAGDDECPVLLHRTPYNKSTWDGKSLIDPVELARRGYIVVHQDCRGRDASDGLWLPWAHEELDGYDTVEWAAQLEGSNGRVGMVGASYTGNTQWKAAISRPPGLRAIAPMQTWSDPADGLMFRGGAIELGLNNFWTLGQAFGGVMKTRTGESLTDALETTLTDINDLHRTGYWQLPSGRPAVNSATGQPDIGVARALEDPGTLDESRVLGNHDRVQVPSLSIAGWHDVFQQGTIDNYIKAREAGLTSRLIVGPWDHMTLYGHTLGLTGEVAYGFHSIAPGPQYADLSDCLLTWFEPWLKDGAPTAEHESGVRIFVMGVNEWRDESGWPLEREVPTPLYLSSDASLSFDAPTLDEASSSYTYDPTDPAITVGGPHFIDPHYARGPADQRRVEERSDVLVFTSAPLEHDLELTGRVRASLFAATDGPSTDWVVRLCVVDGEGVSRNIVDGIVRTATTPGLVMEHEIDLWSTSIVVATGERLRVHVTSSNFPRWDRNLNTGEPNAEATTHRVARQVVMHDRLHPSHLTLPVIPR</sequence>
<dbReference type="Gene3D" id="1.10.3020.10">
    <property type="entry name" value="alpha-amino acid ester hydrolase ( Helical cap domain)"/>
    <property type="match status" value="1"/>
</dbReference>
<dbReference type="SUPFAM" id="SSF49785">
    <property type="entry name" value="Galactose-binding domain-like"/>
    <property type="match status" value="1"/>
</dbReference>
<proteinExistence type="predicted"/>
<dbReference type="InterPro" id="IPR050585">
    <property type="entry name" value="Xaa-Pro_dipeptidyl-ppase/CocE"/>
</dbReference>
<dbReference type="InterPro" id="IPR008979">
    <property type="entry name" value="Galactose-bd-like_sf"/>
</dbReference>
<gene>
    <name evidence="3" type="ORF">H5V45_09565</name>
</gene>
<dbReference type="Pfam" id="PF08530">
    <property type="entry name" value="PepX_C"/>
    <property type="match status" value="1"/>
</dbReference>
<dbReference type="SMART" id="SM00939">
    <property type="entry name" value="PepX_C"/>
    <property type="match status" value="1"/>
</dbReference>
<evidence type="ECO:0000256" key="1">
    <source>
        <dbReference type="ARBA" id="ARBA00022801"/>
    </source>
</evidence>
<reference evidence="3 4" key="1">
    <citation type="submission" date="2020-08" db="EMBL/GenBank/DDBJ databases">
        <authorList>
            <person name="Seo M.-J."/>
        </authorList>
    </citation>
    <scope>NUCLEOTIDE SEQUENCE [LARGE SCALE GENOMIC DNA]</scope>
    <source>
        <strain evidence="3 4">KIGAM211</strain>
    </source>
</reference>
<comment type="caution">
    <text evidence="3">The sequence shown here is derived from an EMBL/GenBank/DDBJ whole genome shotgun (WGS) entry which is preliminary data.</text>
</comment>
<dbReference type="GO" id="GO:0008239">
    <property type="term" value="F:dipeptidyl-peptidase activity"/>
    <property type="evidence" value="ECO:0007669"/>
    <property type="project" value="InterPro"/>
</dbReference>
<protein>
    <submittedName>
        <fullName evidence="3">CocE/NonD family hydrolase</fullName>
    </submittedName>
</protein>
<evidence type="ECO:0000313" key="4">
    <source>
        <dbReference type="Proteomes" id="UP000523955"/>
    </source>
</evidence>
<dbReference type="PANTHER" id="PTHR43056:SF10">
    <property type="entry name" value="COCE_NOND FAMILY, PUTATIVE (AFU_ORTHOLOGUE AFUA_7G00600)-RELATED"/>
    <property type="match status" value="1"/>
</dbReference>
<dbReference type="InterPro" id="IPR000383">
    <property type="entry name" value="Xaa-Pro-like_dom"/>
</dbReference>
<keyword evidence="4" id="KW-1185">Reference proteome</keyword>
<evidence type="ECO:0000259" key="2">
    <source>
        <dbReference type="SMART" id="SM00939"/>
    </source>
</evidence>
<dbReference type="AlphaFoldDB" id="A0A7X0VAP9"/>
<dbReference type="SUPFAM" id="SSF53474">
    <property type="entry name" value="alpha/beta-Hydrolases"/>
    <property type="match status" value="1"/>
</dbReference>
<dbReference type="Pfam" id="PF02129">
    <property type="entry name" value="Peptidase_S15"/>
    <property type="match status" value="1"/>
</dbReference>
<dbReference type="Proteomes" id="UP000523955">
    <property type="component" value="Unassembled WGS sequence"/>
</dbReference>
<dbReference type="InterPro" id="IPR013736">
    <property type="entry name" value="Xaa-Pro_dipept_C"/>
</dbReference>
<dbReference type="EMBL" id="JACKXE010000001">
    <property type="protein sequence ID" value="MBB6627570.1"/>
    <property type="molecule type" value="Genomic_DNA"/>
</dbReference>
<organism evidence="3 4">
    <name type="scientific">Nocardioides luti</name>
    <dbReference type="NCBI Taxonomy" id="2761101"/>
    <lineage>
        <taxon>Bacteria</taxon>
        <taxon>Bacillati</taxon>
        <taxon>Actinomycetota</taxon>
        <taxon>Actinomycetes</taxon>
        <taxon>Propionibacteriales</taxon>
        <taxon>Nocardioidaceae</taxon>
        <taxon>Nocardioides</taxon>
    </lineage>
</organism>
<dbReference type="NCBIfam" id="TIGR00976">
    <property type="entry name" value="CocE_NonD"/>
    <property type="match status" value="1"/>
</dbReference>
<dbReference type="PANTHER" id="PTHR43056">
    <property type="entry name" value="PEPTIDASE S9 PROLYL OLIGOPEPTIDASE"/>
    <property type="match status" value="1"/>
</dbReference>
<dbReference type="Gene3D" id="3.40.50.1820">
    <property type="entry name" value="alpha/beta hydrolase"/>
    <property type="match status" value="1"/>
</dbReference>
<feature type="domain" description="Xaa-Pro dipeptidyl-peptidase C-terminal" evidence="2">
    <location>
        <begin position="317"/>
        <end position="551"/>
    </location>
</feature>